<dbReference type="Gramene" id="OBART10G18390.1">
    <property type="protein sequence ID" value="OBART10G18390.1"/>
    <property type="gene ID" value="OBART10G18390"/>
</dbReference>
<feature type="domain" description="Fe2OG dioxygenase" evidence="5">
    <location>
        <begin position="137"/>
        <end position="237"/>
    </location>
</feature>
<dbReference type="Gene3D" id="2.60.120.330">
    <property type="entry name" value="B-lactam Antibiotic, Isopenicillin N Synthase, Chain"/>
    <property type="match status" value="2"/>
</dbReference>
<feature type="domain" description="Fe2OG dioxygenase" evidence="5">
    <location>
        <begin position="465"/>
        <end position="565"/>
    </location>
</feature>
<dbReference type="STRING" id="65489.A0A0D3HGK1"/>
<reference evidence="6" key="1">
    <citation type="journal article" date="2009" name="Rice">
        <title>De Novo Next Generation Sequencing of Plant Genomes.</title>
        <authorList>
            <person name="Rounsley S."/>
            <person name="Marri P.R."/>
            <person name="Yu Y."/>
            <person name="He R."/>
            <person name="Sisneros N."/>
            <person name="Goicoechea J.L."/>
            <person name="Lee S.J."/>
            <person name="Angelova A."/>
            <person name="Kudrna D."/>
            <person name="Luo M."/>
            <person name="Affourtit J."/>
            <person name="Desany B."/>
            <person name="Knight J."/>
            <person name="Niazi F."/>
            <person name="Egholm M."/>
            <person name="Wing R.A."/>
        </authorList>
    </citation>
    <scope>NUCLEOTIDE SEQUENCE [LARGE SCALE GENOMIC DNA]</scope>
    <source>
        <strain evidence="6">cv. IRGC 105608</strain>
    </source>
</reference>
<dbReference type="PROSITE" id="PS51471">
    <property type="entry name" value="FE2OG_OXY"/>
    <property type="match status" value="2"/>
</dbReference>
<dbReference type="SUPFAM" id="SSF51197">
    <property type="entry name" value="Clavaminate synthase-like"/>
    <property type="match status" value="2"/>
</dbReference>
<evidence type="ECO:0000256" key="4">
    <source>
        <dbReference type="ARBA" id="ARBA00023004"/>
    </source>
</evidence>
<dbReference type="EnsemblPlants" id="OBART10G18390.1">
    <property type="protein sequence ID" value="OBART10G18390.1"/>
    <property type="gene ID" value="OBART10G18390"/>
</dbReference>
<dbReference type="InterPro" id="IPR044861">
    <property type="entry name" value="IPNS-like_FE2OG_OXY"/>
</dbReference>
<evidence type="ECO:0000259" key="5">
    <source>
        <dbReference type="PROSITE" id="PS51471"/>
    </source>
</evidence>
<dbReference type="InterPro" id="IPR026992">
    <property type="entry name" value="DIOX_N"/>
</dbReference>
<dbReference type="FunFam" id="2.60.120.330:FF:000001">
    <property type="entry name" value="Protein SRG1"/>
    <property type="match status" value="2"/>
</dbReference>
<evidence type="ECO:0000256" key="1">
    <source>
        <dbReference type="ARBA" id="ARBA00008056"/>
    </source>
</evidence>
<dbReference type="PaxDb" id="65489-OBART10G18390.1"/>
<dbReference type="InterPro" id="IPR027443">
    <property type="entry name" value="IPNS-like_sf"/>
</dbReference>
<dbReference type="InterPro" id="IPR050295">
    <property type="entry name" value="Plant_2OG-oxidoreductases"/>
</dbReference>
<evidence type="ECO:0000313" key="6">
    <source>
        <dbReference type="EnsemblPlants" id="OBART10G18390.1"/>
    </source>
</evidence>
<evidence type="ECO:0000256" key="2">
    <source>
        <dbReference type="ARBA" id="ARBA00022723"/>
    </source>
</evidence>
<sequence>MASSIFDKLQVEFIDQDESVQVVADTIGSSGELVNHGVDAGLLQQIKADITEFFRLPLQEKAVAIPPNGLQGFGHHFFFPKEQKLDWADLLFLVTRPVEERSNGFLAYKAFHIQLFKFMAINLGVDEEALLGVFKGHTQSVRINHYPHCRQADKVLGFSAHTDGVGLTLLLQVNDVQGLQIRKNGRWFAVKNLPGALVVNVGDILEILTNGKYKSIEHRAVINPDKEMITLAAFHKPPLSCTVGVGPLQELLMKGKAHYKTVDVVEFTKGYFTAKLEGRSYLERLKLGALAGTCNGSDEQIPERYIRTEATCEEVISNYHGDMAIPIIDLNKLLSPQSSEEECVKLRSACQYWGFFQLINHGVPEEVIENFRSNIIEFFSLPLDAKKEYSQLPNSLEGYGQTFVFSEDQKLDWGDMLYLQRSLKIRQSLDQYSSETKSLSLCLFEFLAKAVGAEPESLLGIFEEQPRGMRMNYYPPCRQSDKVIGLSPHTDVVGLTLLLQVNDVQGLQIKRDGKWFSVDALSGAFIVNIGDTLEILSNGKFRSVEHRAVIHPNKERLSAALFNYARKDMMTSPLPEFVKDGKVNYRSISYRDLLSQYFMSQLDGRNRLERLQLEH</sequence>
<keyword evidence="3" id="KW-0560">Oxidoreductase</keyword>
<dbReference type="AlphaFoldDB" id="A0A0D3HGK1"/>
<dbReference type="Pfam" id="PF14226">
    <property type="entry name" value="DIOX_N"/>
    <property type="match status" value="2"/>
</dbReference>
<evidence type="ECO:0000256" key="3">
    <source>
        <dbReference type="ARBA" id="ARBA00023002"/>
    </source>
</evidence>
<proteinExistence type="inferred from homology"/>
<dbReference type="InterPro" id="IPR005123">
    <property type="entry name" value="Oxoglu/Fe-dep_dioxygenase_dom"/>
</dbReference>
<dbReference type="Proteomes" id="UP000026960">
    <property type="component" value="Chromosome 10"/>
</dbReference>
<dbReference type="PANTHER" id="PTHR47991">
    <property type="entry name" value="OXOGLUTARATE/IRON-DEPENDENT DIOXYGENASE"/>
    <property type="match status" value="1"/>
</dbReference>
<dbReference type="eggNOG" id="KOG0143">
    <property type="taxonomic scope" value="Eukaryota"/>
</dbReference>
<keyword evidence="2" id="KW-0479">Metal-binding</keyword>
<dbReference type="Pfam" id="PF03171">
    <property type="entry name" value="2OG-FeII_Oxy"/>
    <property type="match status" value="2"/>
</dbReference>
<protein>
    <recommendedName>
        <fullName evidence="5">Fe2OG dioxygenase domain-containing protein</fullName>
    </recommendedName>
</protein>
<reference evidence="6" key="2">
    <citation type="submission" date="2015-03" db="UniProtKB">
        <authorList>
            <consortium name="EnsemblPlants"/>
        </authorList>
    </citation>
    <scope>IDENTIFICATION</scope>
</reference>
<dbReference type="HOGENOM" id="CLU_010119_14_3_1"/>
<organism evidence="6">
    <name type="scientific">Oryza barthii</name>
    <dbReference type="NCBI Taxonomy" id="65489"/>
    <lineage>
        <taxon>Eukaryota</taxon>
        <taxon>Viridiplantae</taxon>
        <taxon>Streptophyta</taxon>
        <taxon>Embryophyta</taxon>
        <taxon>Tracheophyta</taxon>
        <taxon>Spermatophyta</taxon>
        <taxon>Magnoliopsida</taxon>
        <taxon>Liliopsida</taxon>
        <taxon>Poales</taxon>
        <taxon>Poaceae</taxon>
        <taxon>BOP clade</taxon>
        <taxon>Oryzoideae</taxon>
        <taxon>Oryzeae</taxon>
        <taxon>Oryzinae</taxon>
        <taxon>Oryza</taxon>
    </lineage>
</organism>
<accession>A0A0D3HGK1</accession>
<keyword evidence="4" id="KW-0408">Iron</keyword>
<dbReference type="GO" id="GO:0046872">
    <property type="term" value="F:metal ion binding"/>
    <property type="evidence" value="ECO:0007669"/>
    <property type="project" value="UniProtKB-KW"/>
</dbReference>
<name>A0A0D3HGK1_9ORYZ</name>
<comment type="similarity">
    <text evidence="1">Belongs to the iron/ascorbate-dependent oxidoreductase family.</text>
</comment>
<dbReference type="GO" id="GO:0016491">
    <property type="term" value="F:oxidoreductase activity"/>
    <property type="evidence" value="ECO:0007669"/>
    <property type="project" value="UniProtKB-KW"/>
</dbReference>
<keyword evidence="7" id="KW-1185">Reference proteome</keyword>
<evidence type="ECO:0000313" key="7">
    <source>
        <dbReference type="Proteomes" id="UP000026960"/>
    </source>
</evidence>